<dbReference type="Ensembl" id="ENSCCRT00000125043.1">
    <property type="protein sequence ID" value="ENSCCRP00000098925.1"/>
    <property type="gene ID" value="ENSCCRG00000078438.1"/>
</dbReference>
<proteinExistence type="predicted"/>
<evidence type="ECO:0000256" key="1">
    <source>
        <dbReference type="SAM" id="MobiDB-lite"/>
    </source>
</evidence>
<accession>A0A9J7WXJ0</accession>
<dbReference type="Proteomes" id="UP001108240">
    <property type="component" value="Unplaced"/>
</dbReference>
<feature type="compositionally biased region" description="Polar residues" evidence="1">
    <location>
        <begin position="1"/>
        <end position="16"/>
    </location>
</feature>
<reference evidence="2" key="2">
    <citation type="submission" date="2025-09" db="UniProtKB">
        <authorList>
            <consortium name="Ensembl"/>
        </authorList>
    </citation>
    <scope>IDENTIFICATION</scope>
</reference>
<name>A0A9J7WXJ0_CYPCA</name>
<evidence type="ECO:0000313" key="2">
    <source>
        <dbReference type="Ensembl" id="ENSCCRP00000098925.1"/>
    </source>
</evidence>
<feature type="region of interest" description="Disordered" evidence="1">
    <location>
        <begin position="1"/>
        <end position="21"/>
    </location>
</feature>
<evidence type="ECO:0000313" key="3">
    <source>
        <dbReference type="Proteomes" id="UP001108240"/>
    </source>
</evidence>
<sequence>SRMRQTCPSHTDTVQSPGRRGATIASGAYWPTLTWFPELVLLATASPWPIPLRKDLLTQRQGTVWHPHRSCLHWPPSSG</sequence>
<organism evidence="2 3">
    <name type="scientific">Cyprinus carpio carpio</name>
    <dbReference type="NCBI Taxonomy" id="630221"/>
    <lineage>
        <taxon>Eukaryota</taxon>
        <taxon>Metazoa</taxon>
        <taxon>Chordata</taxon>
        <taxon>Craniata</taxon>
        <taxon>Vertebrata</taxon>
        <taxon>Euteleostomi</taxon>
        <taxon>Actinopterygii</taxon>
        <taxon>Neopterygii</taxon>
        <taxon>Teleostei</taxon>
        <taxon>Ostariophysi</taxon>
        <taxon>Cypriniformes</taxon>
        <taxon>Cyprinidae</taxon>
        <taxon>Cyprininae</taxon>
        <taxon>Cyprinus</taxon>
    </lineage>
</organism>
<reference evidence="2" key="1">
    <citation type="submission" date="2025-08" db="UniProtKB">
        <authorList>
            <consortium name="Ensembl"/>
        </authorList>
    </citation>
    <scope>IDENTIFICATION</scope>
</reference>
<protein>
    <submittedName>
        <fullName evidence="2">Uncharacterized protein</fullName>
    </submittedName>
</protein>
<dbReference type="AlphaFoldDB" id="A0A9J7WXJ0"/>
<keyword evidence="3" id="KW-1185">Reference proteome</keyword>